<dbReference type="HOGENOM" id="CLU_2800824_0_0_1"/>
<gene>
    <name evidence="1" type="ORF">COCVIDRAFT_83947</name>
</gene>
<dbReference type="EMBL" id="KI968691">
    <property type="protein sequence ID" value="EUN32988.1"/>
    <property type="molecule type" value="Genomic_DNA"/>
</dbReference>
<dbReference type="GeneID" id="26258029"/>
<name>W7ERC8_BIPV3</name>
<proteinExistence type="predicted"/>
<accession>W7ERC8</accession>
<evidence type="ECO:0000313" key="1">
    <source>
        <dbReference type="EMBL" id="EUN32988.1"/>
    </source>
</evidence>
<sequence>PPPPLNPQPGPNPLFFREPRHVASCWMRWCNIRSYPDPETDSQLSPPLPSARQIPSLRFRRFRCGARG</sequence>
<dbReference type="RefSeq" id="XP_014562703.1">
    <property type="nucleotide sequence ID" value="XM_014707217.1"/>
</dbReference>
<dbReference type="Proteomes" id="UP000054337">
    <property type="component" value="Unassembled WGS sequence"/>
</dbReference>
<keyword evidence="2" id="KW-1185">Reference proteome</keyword>
<feature type="non-terminal residue" evidence="1">
    <location>
        <position position="1"/>
    </location>
</feature>
<protein>
    <submittedName>
        <fullName evidence="1">Uncharacterized protein</fullName>
    </submittedName>
</protein>
<organism evidence="1 2">
    <name type="scientific">Bipolaris victoriae (strain FI3)</name>
    <name type="common">Victoria blight of oats agent</name>
    <name type="synonym">Cochliobolus victoriae</name>
    <dbReference type="NCBI Taxonomy" id="930091"/>
    <lineage>
        <taxon>Eukaryota</taxon>
        <taxon>Fungi</taxon>
        <taxon>Dikarya</taxon>
        <taxon>Ascomycota</taxon>
        <taxon>Pezizomycotina</taxon>
        <taxon>Dothideomycetes</taxon>
        <taxon>Pleosporomycetidae</taxon>
        <taxon>Pleosporales</taxon>
        <taxon>Pleosporineae</taxon>
        <taxon>Pleosporaceae</taxon>
        <taxon>Bipolaris</taxon>
    </lineage>
</organism>
<dbReference type="AlphaFoldDB" id="W7ERC8"/>
<reference evidence="1 2" key="1">
    <citation type="journal article" date="2013" name="PLoS Genet.">
        <title>Comparative genome structure, secondary metabolite, and effector coding capacity across Cochliobolus pathogens.</title>
        <authorList>
            <person name="Condon B.J."/>
            <person name="Leng Y."/>
            <person name="Wu D."/>
            <person name="Bushley K.E."/>
            <person name="Ohm R.A."/>
            <person name="Otillar R."/>
            <person name="Martin J."/>
            <person name="Schackwitz W."/>
            <person name="Grimwood J."/>
            <person name="MohdZainudin N."/>
            <person name="Xue C."/>
            <person name="Wang R."/>
            <person name="Manning V.A."/>
            <person name="Dhillon B."/>
            <person name="Tu Z.J."/>
            <person name="Steffenson B.J."/>
            <person name="Salamov A."/>
            <person name="Sun H."/>
            <person name="Lowry S."/>
            <person name="LaButti K."/>
            <person name="Han J."/>
            <person name="Copeland A."/>
            <person name="Lindquist E."/>
            <person name="Barry K."/>
            <person name="Schmutz J."/>
            <person name="Baker S.E."/>
            <person name="Ciuffetti L.M."/>
            <person name="Grigoriev I.V."/>
            <person name="Zhong S."/>
            <person name="Turgeon B.G."/>
        </authorList>
    </citation>
    <scope>NUCLEOTIDE SEQUENCE [LARGE SCALE GENOMIC DNA]</scope>
    <source>
        <strain evidence="1 2">FI3</strain>
    </source>
</reference>
<evidence type="ECO:0000313" key="2">
    <source>
        <dbReference type="Proteomes" id="UP000054337"/>
    </source>
</evidence>